<protein>
    <submittedName>
        <fullName evidence="2">Uncharacterized protein</fullName>
    </submittedName>
</protein>
<keyword evidence="1" id="KW-0732">Signal</keyword>
<evidence type="ECO:0000256" key="1">
    <source>
        <dbReference type="SAM" id="SignalP"/>
    </source>
</evidence>
<dbReference type="AlphaFoldDB" id="A0A7S0HUR1"/>
<reference evidence="2" key="1">
    <citation type="submission" date="2021-01" db="EMBL/GenBank/DDBJ databases">
        <authorList>
            <person name="Corre E."/>
            <person name="Pelletier E."/>
            <person name="Niang G."/>
            <person name="Scheremetjew M."/>
            <person name="Finn R."/>
            <person name="Kale V."/>
            <person name="Holt S."/>
            <person name="Cochrane G."/>
            <person name="Meng A."/>
            <person name="Brown T."/>
            <person name="Cohen L."/>
        </authorList>
    </citation>
    <scope>NUCLEOTIDE SEQUENCE</scope>
    <source>
        <strain evidence="2">CCMP1374</strain>
    </source>
</reference>
<sequence length="163" mass="16813">MRGLLIFTSLLASVAALRAPARVPPTGRAVVGRRFVLSAALLAPSAATAASLSSQLAGATGLAAQLEAGQKAPKAATAYMGNEADARFAEVVAADLIAKEKKFGFALDQEDRDTFELILRNKYCGPQGLSSGWGLPGGPCEASNGCDNKMYGGPGCADRKKKK</sequence>
<accession>A0A7S0HUR1</accession>
<proteinExistence type="predicted"/>
<feature type="chain" id="PRO_5031278555" evidence="1">
    <location>
        <begin position="17"/>
        <end position="163"/>
    </location>
</feature>
<gene>
    <name evidence="2" type="ORF">PANT1444_LOCUS15240</name>
</gene>
<feature type="signal peptide" evidence="1">
    <location>
        <begin position="1"/>
        <end position="16"/>
    </location>
</feature>
<evidence type="ECO:0000313" key="2">
    <source>
        <dbReference type="EMBL" id="CAD8499257.1"/>
    </source>
</evidence>
<organism evidence="2">
    <name type="scientific">Phaeocystis antarctica</name>
    <dbReference type="NCBI Taxonomy" id="33657"/>
    <lineage>
        <taxon>Eukaryota</taxon>
        <taxon>Haptista</taxon>
        <taxon>Haptophyta</taxon>
        <taxon>Prymnesiophyceae</taxon>
        <taxon>Phaeocystales</taxon>
        <taxon>Phaeocystaceae</taxon>
        <taxon>Phaeocystis</taxon>
    </lineage>
</organism>
<dbReference type="EMBL" id="HBEP01026790">
    <property type="protein sequence ID" value="CAD8499257.1"/>
    <property type="molecule type" value="Transcribed_RNA"/>
</dbReference>
<name>A0A7S0HUR1_9EUKA</name>